<dbReference type="EMBL" id="JAERRC010000030">
    <property type="protein sequence ID" value="MBL0706275.1"/>
    <property type="molecule type" value="Genomic_DNA"/>
</dbReference>
<dbReference type="RefSeq" id="WP_189692684.1">
    <property type="nucleotide sequence ID" value="NZ_BNCM01000003.1"/>
</dbReference>
<dbReference type="InterPro" id="IPR026988">
    <property type="entry name" value="YaaC-like"/>
</dbReference>
<reference evidence="1 2" key="1">
    <citation type="submission" date="2021-01" db="EMBL/GenBank/DDBJ databases">
        <title>Genome public.</title>
        <authorList>
            <person name="Liu C."/>
            <person name="Sun Q."/>
        </authorList>
    </citation>
    <scope>NUCLEOTIDE SEQUENCE [LARGE SCALE GENOMIC DNA]</scope>
    <source>
        <strain evidence="1 2">JC656</strain>
    </source>
</reference>
<comment type="caution">
    <text evidence="1">The sequence shown here is derived from an EMBL/GenBank/DDBJ whole genome shotgun (WGS) entry which is preliminary data.</text>
</comment>
<name>A0ABS1K3L8_9MICC</name>
<accession>A0ABS1K3L8</accession>
<gene>
    <name evidence="1" type="ORF">JJE72_12260</name>
</gene>
<evidence type="ECO:0008006" key="3">
    <source>
        <dbReference type="Google" id="ProtNLM"/>
    </source>
</evidence>
<sequence length="359" mass="39880">MVTYAELQARPLREIWQELRSLRSRGVGNAAKGARRATFDAALEQAEQLFTAATIVGTATQPILLFYGLCQLGRGLAAASTRLTNSEYRLSGHGLTDKALQDAATHGLSQVTVQALNSGAFPTVARALGCSPMNDAIPLGDLWDLLPYSDRFPLRSRGRLQRLILDSESTHLLRGQDEARVRLYPLPLELHSTVTNAAAGSDVVDDASIAEEYELLQQFLQSYPTLSGWSSTNTHGQPIPYQQGFYEEERYLQVPLRLPKEPGQSEGRALEARSVDYHGVHYVYPRLDSTDLPAHPFMLWWALLFVLSRLARYQPNEWLTLTSVSQSEDAVPIEYILGEAMRAVPELALQAVIRDTETT</sequence>
<dbReference type="Pfam" id="PF14175">
    <property type="entry name" value="YaaC"/>
    <property type="match status" value="1"/>
</dbReference>
<organism evidence="1 2">
    <name type="scientific">Sinomonas cellulolyticus</name>
    <dbReference type="NCBI Taxonomy" id="2801916"/>
    <lineage>
        <taxon>Bacteria</taxon>
        <taxon>Bacillati</taxon>
        <taxon>Actinomycetota</taxon>
        <taxon>Actinomycetes</taxon>
        <taxon>Micrococcales</taxon>
        <taxon>Micrococcaceae</taxon>
        <taxon>Sinomonas</taxon>
    </lineage>
</organism>
<evidence type="ECO:0000313" key="2">
    <source>
        <dbReference type="Proteomes" id="UP000639051"/>
    </source>
</evidence>
<keyword evidence="2" id="KW-1185">Reference proteome</keyword>
<protein>
    <recommendedName>
        <fullName evidence="3">YaaC-like Protein</fullName>
    </recommendedName>
</protein>
<proteinExistence type="predicted"/>
<dbReference type="Proteomes" id="UP000639051">
    <property type="component" value="Unassembled WGS sequence"/>
</dbReference>
<evidence type="ECO:0000313" key="1">
    <source>
        <dbReference type="EMBL" id="MBL0706275.1"/>
    </source>
</evidence>